<name>F6I7E4_VITVI</name>
<evidence type="ECO:0000259" key="5">
    <source>
        <dbReference type="Pfam" id="PF00931"/>
    </source>
</evidence>
<dbReference type="Gene3D" id="1.20.5.4130">
    <property type="match status" value="1"/>
</dbReference>
<dbReference type="InterPro" id="IPR038005">
    <property type="entry name" value="RX-like_CC"/>
</dbReference>
<organism evidence="7 8">
    <name type="scientific">Vitis vinifera</name>
    <name type="common">Grape</name>
    <dbReference type="NCBI Taxonomy" id="29760"/>
    <lineage>
        <taxon>Eukaryota</taxon>
        <taxon>Viridiplantae</taxon>
        <taxon>Streptophyta</taxon>
        <taxon>Embryophyta</taxon>
        <taxon>Tracheophyta</taxon>
        <taxon>Spermatophyta</taxon>
        <taxon>Magnoliopsida</taxon>
        <taxon>eudicotyledons</taxon>
        <taxon>Gunneridae</taxon>
        <taxon>Pentapetalae</taxon>
        <taxon>rosids</taxon>
        <taxon>Vitales</taxon>
        <taxon>Vitaceae</taxon>
        <taxon>Viteae</taxon>
        <taxon>Vitis</taxon>
    </lineage>
</organism>
<evidence type="ECO:0000313" key="7">
    <source>
        <dbReference type="EMBL" id="CCB62862.1"/>
    </source>
</evidence>
<sequence length="474" mass="53689">MEVVGESVLSAALQVLFGKLVFPELLNFARQEGVIAELENLKEKLMMINEVLDEAEEKQTTKPSVKNWLDNLRDLAYDMEDVLDEFATELLRRRLMSEGADQVATTSKVRSLIPTCFTGFNPVDEVKFNIEMGTKIKEITRRLGDSSTRKAELGFDMVPGVETDGVSGVRDHIIKLKHYFNKANEMKVELSEKFLKWLILESLPASFDAVKLTYNALKEEWTLEELMSIVGSFASGPASTWQRPPSTSLINEAVHGRDKDKEVIIEMLLKDEAGESNFGVIPIVGIGGMGKTTLAQLIYRDEEIVKHFEPRVWVCVSDESDVEKLTKIIFNAVSPNEVRDGDNFNKMQLKLSNNLARKRFLLVLNDVWNINNYERWNHLHTPFKSGTRGSKIAVTTRHGNVASLMRANNFHHLLKPLSNDDCWNVFVKHAFENKKANEHPNLELIQQRIVEKCSGLPLVGKLLGGLLRSKPQDR</sequence>
<dbReference type="PaxDb" id="29760-VIT_00s0276g00070.t01"/>
<dbReference type="Pfam" id="PF00931">
    <property type="entry name" value="NB-ARC"/>
    <property type="match status" value="1"/>
</dbReference>
<dbReference type="Proteomes" id="UP000009183">
    <property type="component" value="Unassembled WGS sequence, unordered"/>
</dbReference>
<evidence type="ECO:0000313" key="8">
    <source>
        <dbReference type="Proteomes" id="UP000009183"/>
    </source>
</evidence>
<keyword evidence="1" id="KW-0677">Repeat</keyword>
<evidence type="ECO:0000256" key="1">
    <source>
        <dbReference type="ARBA" id="ARBA00022737"/>
    </source>
</evidence>
<evidence type="ECO:0000256" key="3">
    <source>
        <dbReference type="ARBA" id="ARBA00022821"/>
    </source>
</evidence>
<dbReference type="InParanoid" id="F6I7E4"/>
<proteinExistence type="predicted"/>
<gene>
    <name evidence="7" type="ORF">VIT_00s0276g00070</name>
</gene>
<protein>
    <recommendedName>
        <fullName evidence="9">Disease resistance RPP13-like protein 1</fullName>
    </recommendedName>
</protein>
<dbReference type="PRINTS" id="PR00364">
    <property type="entry name" value="DISEASERSIST"/>
</dbReference>
<dbReference type="Pfam" id="PF18052">
    <property type="entry name" value="Rx_N"/>
    <property type="match status" value="1"/>
</dbReference>
<dbReference type="PANTHER" id="PTHR36766:SF51">
    <property type="entry name" value="DISEASE RESISTANCE RPP13-LIKE PROTEIN 1"/>
    <property type="match status" value="1"/>
</dbReference>
<dbReference type="CDD" id="cd14798">
    <property type="entry name" value="RX-CC_like"/>
    <property type="match status" value="1"/>
</dbReference>
<feature type="domain" description="NB-ARC" evidence="5">
    <location>
        <begin position="258"/>
        <end position="434"/>
    </location>
</feature>
<keyword evidence="2" id="KW-0547">Nucleotide-binding</keyword>
<dbReference type="Pfam" id="PF14223">
    <property type="entry name" value="Retrotran_gag_2"/>
    <property type="match status" value="1"/>
</dbReference>
<keyword evidence="8" id="KW-1185">Reference proteome</keyword>
<dbReference type="FunFam" id="3.40.50.300:FF:001091">
    <property type="entry name" value="Probable disease resistance protein At1g61300"/>
    <property type="match status" value="1"/>
</dbReference>
<dbReference type="InterPro" id="IPR042197">
    <property type="entry name" value="Apaf_helical"/>
</dbReference>
<dbReference type="AlphaFoldDB" id="F6I7E4"/>
<reference evidence="8" key="1">
    <citation type="journal article" date="2007" name="Nature">
        <title>The grapevine genome sequence suggests ancestral hexaploidization in major angiosperm phyla.</title>
        <authorList>
            <consortium name="The French-Italian Public Consortium for Grapevine Genome Characterization."/>
            <person name="Jaillon O."/>
            <person name="Aury J.-M."/>
            <person name="Noel B."/>
            <person name="Policriti A."/>
            <person name="Clepet C."/>
            <person name="Casagrande A."/>
            <person name="Choisne N."/>
            <person name="Aubourg S."/>
            <person name="Vitulo N."/>
            <person name="Jubin C."/>
            <person name="Vezzi A."/>
            <person name="Legeai F."/>
            <person name="Hugueney P."/>
            <person name="Dasilva C."/>
            <person name="Horner D."/>
            <person name="Mica E."/>
            <person name="Jublot D."/>
            <person name="Poulain J."/>
            <person name="Bruyere C."/>
            <person name="Billault A."/>
            <person name="Segurens B."/>
            <person name="Gouyvenoux M."/>
            <person name="Ugarte E."/>
            <person name="Cattonaro F."/>
            <person name="Anthouard V."/>
            <person name="Vico V."/>
            <person name="Del Fabbro C."/>
            <person name="Alaux M."/>
            <person name="Di Gaspero G."/>
            <person name="Dumas V."/>
            <person name="Felice N."/>
            <person name="Paillard S."/>
            <person name="Juman I."/>
            <person name="Moroldo M."/>
            <person name="Scalabrin S."/>
            <person name="Canaguier A."/>
            <person name="Le Clainche I."/>
            <person name="Malacrida G."/>
            <person name="Durand E."/>
            <person name="Pesole G."/>
            <person name="Laucou V."/>
            <person name="Chatelet P."/>
            <person name="Merdinoglu D."/>
            <person name="Delledonne M."/>
            <person name="Pezzotti M."/>
            <person name="Lecharny A."/>
            <person name="Scarpelli C."/>
            <person name="Artiguenave F."/>
            <person name="Pe M.E."/>
            <person name="Valle G."/>
            <person name="Morgante M."/>
            <person name="Caboche M."/>
            <person name="Adam-Blondon A.-F."/>
            <person name="Weissenbach J."/>
            <person name="Quetier F."/>
            <person name="Wincker P."/>
        </authorList>
    </citation>
    <scope>NUCLEOTIDE SEQUENCE [LARGE SCALE GENOMIC DNA]</scope>
    <source>
        <strain evidence="8">cv. Pinot noir / PN40024</strain>
    </source>
</reference>
<dbReference type="GO" id="GO:0006952">
    <property type="term" value="P:defense response"/>
    <property type="evidence" value="ECO:0007669"/>
    <property type="project" value="UniProtKB-KW"/>
</dbReference>
<dbReference type="PANTHER" id="PTHR36766">
    <property type="entry name" value="PLANT BROAD-SPECTRUM MILDEW RESISTANCE PROTEIN RPW8"/>
    <property type="match status" value="1"/>
</dbReference>
<dbReference type="EMBL" id="FN596778">
    <property type="protein sequence ID" value="CCB62862.1"/>
    <property type="molecule type" value="Genomic_DNA"/>
</dbReference>
<keyword evidence="3" id="KW-0611">Plant defense</keyword>
<evidence type="ECO:0008006" key="9">
    <source>
        <dbReference type="Google" id="ProtNLM"/>
    </source>
</evidence>
<evidence type="ECO:0000259" key="6">
    <source>
        <dbReference type="Pfam" id="PF18052"/>
    </source>
</evidence>
<dbReference type="Gene3D" id="1.10.8.430">
    <property type="entry name" value="Helical domain of apoptotic protease-activating factors"/>
    <property type="match status" value="1"/>
</dbReference>
<dbReference type="InterPro" id="IPR002182">
    <property type="entry name" value="NB-ARC"/>
</dbReference>
<dbReference type="HOGENOM" id="CLU_000837_9_0_1"/>
<dbReference type="InterPro" id="IPR027417">
    <property type="entry name" value="P-loop_NTPase"/>
</dbReference>
<evidence type="ECO:0000256" key="2">
    <source>
        <dbReference type="ARBA" id="ARBA00022741"/>
    </source>
</evidence>
<dbReference type="eggNOG" id="KOG4658">
    <property type="taxonomic scope" value="Eukaryota"/>
</dbReference>
<keyword evidence="4" id="KW-0067">ATP-binding</keyword>
<dbReference type="SUPFAM" id="SSF52540">
    <property type="entry name" value="P-loop containing nucleoside triphosphate hydrolases"/>
    <property type="match status" value="1"/>
</dbReference>
<dbReference type="GO" id="GO:0043531">
    <property type="term" value="F:ADP binding"/>
    <property type="evidence" value="ECO:0007669"/>
    <property type="project" value="InterPro"/>
</dbReference>
<evidence type="ECO:0000256" key="4">
    <source>
        <dbReference type="ARBA" id="ARBA00022840"/>
    </source>
</evidence>
<dbReference type="InterPro" id="IPR041118">
    <property type="entry name" value="Rx_N"/>
</dbReference>
<dbReference type="Gene3D" id="3.40.50.300">
    <property type="entry name" value="P-loop containing nucleotide triphosphate hydrolases"/>
    <property type="match status" value="1"/>
</dbReference>
<dbReference type="GO" id="GO:0005524">
    <property type="term" value="F:ATP binding"/>
    <property type="evidence" value="ECO:0007669"/>
    <property type="project" value="UniProtKB-KW"/>
</dbReference>
<feature type="domain" description="Disease resistance N-terminal" evidence="6">
    <location>
        <begin position="8"/>
        <end position="97"/>
    </location>
</feature>
<accession>F6I7E4</accession>